<evidence type="ECO:0000256" key="1">
    <source>
        <dbReference type="SAM" id="Coils"/>
    </source>
</evidence>
<keyword evidence="1" id="KW-0175">Coiled coil</keyword>
<name>A0A7C2K2T0_UNCW3</name>
<gene>
    <name evidence="3" type="ORF">ENQ77_08735</name>
</gene>
<feature type="domain" description="YvlB/LiaX N-terminal" evidence="2">
    <location>
        <begin position="5"/>
        <end position="31"/>
    </location>
</feature>
<protein>
    <recommendedName>
        <fullName evidence="2">YvlB/LiaX N-terminal domain-containing protein</fullName>
    </recommendedName>
</protein>
<dbReference type="EMBL" id="DSOL01000250">
    <property type="protein sequence ID" value="HEN28708.1"/>
    <property type="molecule type" value="Genomic_DNA"/>
</dbReference>
<feature type="coiled-coil region" evidence="1">
    <location>
        <begin position="12"/>
        <end position="42"/>
    </location>
</feature>
<evidence type="ECO:0000259" key="2">
    <source>
        <dbReference type="Pfam" id="PF22746"/>
    </source>
</evidence>
<evidence type="ECO:0000313" key="3">
    <source>
        <dbReference type="EMBL" id="HEN28708.1"/>
    </source>
</evidence>
<accession>A0A7C2K2T0</accession>
<dbReference type="Pfam" id="PF22746">
    <property type="entry name" value="SHOCT-like_DUF2089-C"/>
    <property type="match status" value="1"/>
</dbReference>
<comment type="caution">
    <text evidence="3">The sequence shown here is derived from an EMBL/GenBank/DDBJ whole genome shotgun (WGS) entry which is preliminary data.</text>
</comment>
<reference evidence="3" key="1">
    <citation type="journal article" date="2020" name="mSystems">
        <title>Genome- and Community-Level Interaction Insights into Carbon Utilization and Element Cycling Functions of Hydrothermarchaeota in Hydrothermal Sediment.</title>
        <authorList>
            <person name="Zhou Z."/>
            <person name="Liu Y."/>
            <person name="Xu W."/>
            <person name="Pan J."/>
            <person name="Luo Z.H."/>
            <person name="Li M."/>
        </authorList>
    </citation>
    <scope>NUCLEOTIDE SEQUENCE [LARGE SCALE GENOMIC DNA]</scope>
    <source>
        <strain evidence="3">SpSt-34</strain>
    </source>
</reference>
<organism evidence="3">
    <name type="scientific">candidate division WOR-3 bacterium</name>
    <dbReference type="NCBI Taxonomy" id="2052148"/>
    <lineage>
        <taxon>Bacteria</taxon>
        <taxon>Bacteria division WOR-3</taxon>
    </lineage>
</organism>
<dbReference type="InterPro" id="IPR053959">
    <property type="entry name" value="YvlB/LiaX_N"/>
</dbReference>
<sequence>MEEAIKKVLDLLEQGKITAEEAERLIRAIKEAELTKEQTEKESEKGAKAGLGIISEVLDEVFTTVGETVRTSIGSALEIALKHEKLRNGDLCKMSRNLM</sequence>
<proteinExistence type="predicted"/>
<dbReference type="AlphaFoldDB" id="A0A7C2K2T0"/>